<dbReference type="Proteomes" id="UP000075809">
    <property type="component" value="Unassembled WGS sequence"/>
</dbReference>
<evidence type="ECO:0000313" key="1">
    <source>
        <dbReference type="EMBL" id="KYQ58509.1"/>
    </source>
</evidence>
<sequence length="136" mass="15332">MIERNDQLSELKNLFSYLEEHRSLKGYDGLKTSRSSALLSKNGTSVGESDTMRTPRNPPILFAYLYSSTFSRVACRQAREGDMNTERTGIPRNSRLTEFVVRASAVCMQQTAIQSDSSRFRCTCCPPRTACAWDCT</sequence>
<proteinExistence type="predicted"/>
<reference evidence="1 2" key="1">
    <citation type="submission" date="2015-09" db="EMBL/GenBank/DDBJ databases">
        <title>Trachymyrmex zeteki WGS genome.</title>
        <authorList>
            <person name="Nygaard S."/>
            <person name="Hu H."/>
            <person name="Boomsma J."/>
            <person name="Zhang G."/>
        </authorList>
    </citation>
    <scope>NUCLEOTIDE SEQUENCE [LARGE SCALE GENOMIC DNA]</scope>
    <source>
        <strain evidence="1">Tzet28-1</strain>
        <tissue evidence="1">Whole body</tissue>
    </source>
</reference>
<name>A0A151XDT2_9HYME</name>
<gene>
    <name evidence="1" type="ORF">ALC60_02547</name>
</gene>
<keyword evidence="2" id="KW-1185">Reference proteome</keyword>
<evidence type="ECO:0000313" key="2">
    <source>
        <dbReference type="Proteomes" id="UP000075809"/>
    </source>
</evidence>
<dbReference type="EMBL" id="KQ982268">
    <property type="protein sequence ID" value="KYQ58509.1"/>
    <property type="molecule type" value="Genomic_DNA"/>
</dbReference>
<dbReference type="AlphaFoldDB" id="A0A151XDT2"/>
<accession>A0A151XDT2</accession>
<organism evidence="1 2">
    <name type="scientific">Mycetomoellerius zeteki</name>
    <dbReference type="NCBI Taxonomy" id="64791"/>
    <lineage>
        <taxon>Eukaryota</taxon>
        <taxon>Metazoa</taxon>
        <taxon>Ecdysozoa</taxon>
        <taxon>Arthropoda</taxon>
        <taxon>Hexapoda</taxon>
        <taxon>Insecta</taxon>
        <taxon>Pterygota</taxon>
        <taxon>Neoptera</taxon>
        <taxon>Endopterygota</taxon>
        <taxon>Hymenoptera</taxon>
        <taxon>Apocrita</taxon>
        <taxon>Aculeata</taxon>
        <taxon>Formicoidea</taxon>
        <taxon>Formicidae</taxon>
        <taxon>Myrmicinae</taxon>
        <taxon>Mycetomoellerius</taxon>
    </lineage>
</organism>
<protein>
    <submittedName>
        <fullName evidence="1">Uncharacterized protein</fullName>
    </submittedName>
</protein>